<gene>
    <name evidence="1" type="ORF">SAMN04488104_102735</name>
</gene>
<keyword evidence="2" id="KW-1185">Reference proteome</keyword>
<protein>
    <submittedName>
        <fullName evidence="1">Bacteriophage abortive infection AbiH</fullName>
    </submittedName>
</protein>
<reference evidence="2" key="1">
    <citation type="submission" date="2016-10" db="EMBL/GenBank/DDBJ databases">
        <authorList>
            <person name="Varghese N."/>
            <person name="Submissions S."/>
        </authorList>
    </citation>
    <scope>NUCLEOTIDE SEQUENCE [LARGE SCALE GENOMIC DNA]</scope>
    <source>
        <strain evidence="2">DSM 23095</strain>
    </source>
</reference>
<sequence>MNIVYLIGNGFDLNLVLNTKYSDFYEYYKSSKTSNPKILEIKNEISANLQNWSDLELALGHTLGANPRIKIYFSRGPKRAKPNLVSAAAGSLRQSQKRLPNALPSMPLHQASSDFATDIL</sequence>
<dbReference type="Proteomes" id="UP000199060">
    <property type="component" value="Unassembled WGS sequence"/>
</dbReference>
<dbReference type="STRING" id="686796.SAMN04488104_102735"/>
<dbReference type="AlphaFoldDB" id="A0A1G6UAL2"/>
<name>A0A1G6UAL2_9BACT</name>
<dbReference type="InterPro" id="IPR025935">
    <property type="entry name" value="AbiH"/>
</dbReference>
<proteinExistence type="predicted"/>
<dbReference type="EMBL" id="FNAC01000027">
    <property type="protein sequence ID" value="SDD38363.1"/>
    <property type="molecule type" value="Genomic_DNA"/>
</dbReference>
<dbReference type="OrthoDB" id="5903604at2"/>
<accession>A0A1G6UAL2</accession>
<evidence type="ECO:0000313" key="1">
    <source>
        <dbReference type="EMBL" id="SDD38363.1"/>
    </source>
</evidence>
<dbReference type="Pfam" id="PF14253">
    <property type="entry name" value="AbiH"/>
    <property type="match status" value="1"/>
</dbReference>
<organism evidence="1 2">
    <name type="scientific">Algoriphagus faecimaris</name>
    <dbReference type="NCBI Taxonomy" id="686796"/>
    <lineage>
        <taxon>Bacteria</taxon>
        <taxon>Pseudomonadati</taxon>
        <taxon>Bacteroidota</taxon>
        <taxon>Cytophagia</taxon>
        <taxon>Cytophagales</taxon>
        <taxon>Cyclobacteriaceae</taxon>
        <taxon>Algoriphagus</taxon>
    </lineage>
</organism>
<evidence type="ECO:0000313" key="2">
    <source>
        <dbReference type="Proteomes" id="UP000199060"/>
    </source>
</evidence>